<evidence type="ECO:0000256" key="3">
    <source>
        <dbReference type="ARBA" id="ARBA00022723"/>
    </source>
</evidence>
<evidence type="ECO:0000313" key="8">
    <source>
        <dbReference type="EMBL" id="ALP70239.1"/>
    </source>
</evidence>
<proteinExistence type="inferred from homology"/>
<dbReference type="InterPro" id="IPR023091">
    <property type="entry name" value="MetalPrtase_cat_dom_sf_prd"/>
</dbReference>
<dbReference type="PROSITE" id="PS01306">
    <property type="entry name" value="UPF0054"/>
    <property type="match status" value="1"/>
</dbReference>
<dbReference type="EMBL" id="CP013212">
    <property type="protein sequence ID" value="ALP70239.1"/>
    <property type="molecule type" value="Genomic_DNA"/>
</dbReference>
<keyword evidence="7" id="KW-0698">rRNA processing</keyword>
<dbReference type="InterPro" id="IPR002036">
    <property type="entry name" value="YbeY"/>
</dbReference>
<dbReference type="EC" id="3.1.-.-" evidence="7"/>
<feature type="binding site" evidence="7">
    <location>
        <position position="134"/>
    </location>
    <ligand>
        <name>Zn(2+)</name>
        <dbReference type="ChEBI" id="CHEBI:29105"/>
        <note>catalytic</note>
    </ligand>
</feature>
<keyword evidence="5 7" id="KW-0378">Hydrolase</keyword>
<evidence type="ECO:0000256" key="7">
    <source>
        <dbReference type="HAMAP-Rule" id="MF_00009"/>
    </source>
</evidence>
<sequence>MISSKLPIGVGTIYNIYGLMINYYYETKFHLYNEFYFSKWIFFVVSKENKFIKELNFIFCNDQYLININNKYLNKNYYTDVITFDNSEDKNIDGDIFISIKRIKYNSLNFKKSFYDELKRIIIHAVLHLLGYKDKKETEKYIMSKKEEIYLFFLKKKYVC</sequence>
<keyword evidence="7" id="KW-0690">Ribosome biogenesis</keyword>
<organism evidence="8 9">
    <name type="scientific">Candidatus Karelsulcia muelleri</name>
    <dbReference type="NCBI Taxonomy" id="336810"/>
    <lineage>
        <taxon>Bacteria</taxon>
        <taxon>Pseudomonadati</taxon>
        <taxon>Bacteroidota</taxon>
        <taxon>Flavobacteriia</taxon>
        <taxon>Flavobacteriales</taxon>
        <taxon>Candidatus Karelsulcia</taxon>
    </lineage>
</organism>
<evidence type="ECO:0000256" key="2">
    <source>
        <dbReference type="ARBA" id="ARBA00022722"/>
    </source>
</evidence>
<dbReference type="GO" id="GO:0004222">
    <property type="term" value="F:metalloendopeptidase activity"/>
    <property type="evidence" value="ECO:0007669"/>
    <property type="project" value="InterPro"/>
</dbReference>
<dbReference type="GO" id="GO:0006364">
    <property type="term" value="P:rRNA processing"/>
    <property type="evidence" value="ECO:0007669"/>
    <property type="project" value="UniProtKB-UniRule"/>
</dbReference>
<feature type="binding site" evidence="7">
    <location>
        <position position="124"/>
    </location>
    <ligand>
        <name>Zn(2+)</name>
        <dbReference type="ChEBI" id="CHEBI:29105"/>
        <note>catalytic</note>
    </ligand>
</feature>
<keyword evidence="4 7" id="KW-0255">Endonuclease</keyword>
<dbReference type="HAMAP" id="MF_00009">
    <property type="entry name" value="Endoribonucl_YbeY"/>
    <property type="match status" value="1"/>
</dbReference>
<dbReference type="GO" id="GO:0005737">
    <property type="term" value="C:cytoplasm"/>
    <property type="evidence" value="ECO:0007669"/>
    <property type="project" value="UniProtKB-SubCell"/>
</dbReference>
<feature type="binding site" evidence="7">
    <location>
        <position position="128"/>
    </location>
    <ligand>
        <name>Zn(2+)</name>
        <dbReference type="ChEBI" id="CHEBI:29105"/>
        <note>catalytic</note>
    </ligand>
</feature>
<dbReference type="PANTHER" id="PTHR46986">
    <property type="entry name" value="ENDORIBONUCLEASE YBEY, CHLOROPLASTIC"/>
    <property type="match status" value="1"/>
</dbReference>
<comment type="similarity">
    <text evidence="1 7">Belongs to the endoribonuclease YbeY family.</text>
</comment>
<dbReference type="AlphaFoldDB" id="A0A654M377"/>
<accession>A0A654M377</accession>
<keyword evidence="2 7" id="KW-0540">Nuclease</keyword>
<keyword evidence="3 7" id="KW-0479">Metal-binding</keyword>
<dbReference type="GO" id="GO:0004521">
    <property type="term" value="F:RNA endonuclease activity"/>
    <property type="evidence" value="ECO:0007669"/>
    <property type="project" value="UniProtKB-UniRule"/>
</dbReference>
<dbReference type="Pfam" id="PF02130">
    <property type="entry name" value="YbeY"/>
    <property type="match status" value="1"/>
</dbReference>
<dbReference type="PANTHER" id="PTHR46986:SF1">
    <property type="entry name" value="ENDORIBONUCLEASE YBEY, CHLOROPLASTIC"/>
    <property type="match status" value="1"/>
</dbReference>
<evidence type="ECO:0000256" key="6">
    <source>
        <dbReference type="ARBA" id="ARBA00022833"/>
    </source>
</evidence>
<reference evidence="8 9" key="2">
    <citation type="journal article" date="2016" name="Genome Announc.">
        <title>Complete Genome Sequences of the Obligate Symbionts 'Candidatus Sulcia muelleri' and 'Ca. Nasuia deltocephalinicola' from the Pestiferous Leafhopper Macrosteles quadripunctulatus (Hemiptera: Cicadellidae).</title>
        <authorList>
            <person name="Bennett G.M."/>
            <person name="Abba S."/>
            <person name="Kube M."/>
            <person name="Marzachi C."/>
        </authorList>
    </citation>
    <scope>NUCLEOTIDE SEQUENCE [LARGE SCALE GENOMIC DNA]</scope>
    <source>
        <strain evidence="8 9">PUNC</strain>
    </source>
</reference>
<dbReference type="Proteomes" id="UP000055698">
    <property type="component" value="Chromosome"/>
</dbReference>
<comment type="subcellular location">
    <subcellularLocation>
        <location evidence="7">Cytoplasm</location>
    </subcellularLocation>
</comment>
<reference evidence="9" key="1">
    <citation type="submission" date="2015-11" db="EMBL/GenBank/DDBJ databases">
        <title>Complete genome sequences of the obligate symbionts Candidatus Sulcia muelleri and Candidatus Nasuia deltocephalinicola from the pestiferous leafhopper, Macrosteles quadripunctulatus (Hemiptera: Cicadellidae).</title>
        <authorList>
            <person name="Bennett G.M."/>
            <person name="Abba S."/>
            <person name="Kube M."/>
            <person name="Marzachi C."/>
        </authorList>
    </citation>
    <scope>NUCLEOTIDE SEQUENCE [LARGE SCALE GENOMIC DNA]</scope>
    <source>
        <strain evidence="9">PUNC</strain>
    </source>
</reference>
<keyword evidence="7" id="KW-0963">Cytoplasm</keyword>
<dbReference type="NCBIfam" id="TIGR00043">
    <property type="entry name" value="rRNA maturation RNase YbeY"/>
    <property type="match status" value="1"/>
</dbReference>
<evidence type="ECO:0000313" key="9">
    <source>
        <dbReference type="Proteomes" id="UP000055698"/>
    </source>
</evidence>
<dbReference type="Gene3D" id="3.40.390.30">
    <property type="entry name" value="Metalloproteases ('zincins'), catalytic domain"/>
    <property type="match status" value="1"/>
</dbReference>
<dbReference type="InterPro" id="IPR020549">
    <property type="entry name" value="YbeY_CS"/>
</dbReference>
<name>A0A654M377_9FLAO</name>
<comment type="function">
    <text evidence="7">Single strand-specific metallo-endoribonuclease involved in late-stage 70S ribosome quality control and in maturation of the 3' terminus of the 16S rRNA.</text>
</comment>
<evidence type="ECO:0000256" key="1">
    <source>
        <dbReference type="ARBA" id="ARBA00010875"/>
    </source>
</evidence>
<comment type="cofactor">
    <cofactor evidence="7">
        <name>Zn(2+)</name>
        <dbReference type="ChEBI" id="CHEBI:29105"/>
    </cofactor>
    <text evidence="7">Binds 1 zinc ion.</text>
</comment>
<protein>
    <recommendedName>
        <fullName evidence="7">Endoribonuclease YbeY</fullName>
        <ecNumber evidence="7">3.1.-.-</ecNumber>
    </recommendedName>
</protein>
<dbReference type="SUPFAM" id="SSF55486">
    <property type="entry name" value="Metalloproteases ('zincins'), catalytic domain"/>
    <property type="match status" value="1"/>
</dbReference>
<dbReference type="GO" id="GO:0008270">
    <property type="term" value="F:zinc ion binding"/>
    <property type="evidence" value="ECO:0007669"/>
    <property type="project" value="UniProtKB-UniRule"/>
</dbReference>
<evidence type="ECO:0000256" key="5">
    <source>
        <dbReference type="ARBA" id="ARBA00022801"/>
    </source>
</evidence>
<keyword evidence="6 7" id="KW-0862">Zinc</keyword>
<evidence type="ECO:0000256" key="4">
    <source>
        <dbReference type="ARBA" id="ARBA00022759"/>
    </source>
</evidence>
<gene>
    <name evidence="7" type="primary">ybeY</name>
    <name evidence="8" type="ORF">ASU30_180</name>
</gene>